<name>A0A370HTA5_9NOCA</name>
<proteinExistence type="predicted"/>
<evidence type="ECO:0000256" key="1">
    <source>
        <dbReference type="SAM" id="MobiDB-lite"/>
    </source>
</evidence>
<evidence type="ECO:0000313" key="4">
    <source>
        <dbReference type="Proteomes" id="UP000254869"/>
    </source>
</evidence>
<evidence type="ECO:0000256" key="2">
    <source>
        <dbReference type="SAM" id="SignalP"/>
    </source>
</evidence>
<gene>
    <name evidence="3" type="ORF">DFR76_113240</name>
</gene>
<dbReference type="EMBL" id="QQBC01000013">
    <property type="protein sequence ID" value="RDI61738.1"/>
    <property type="molecule type" value="Genomic_DNA"/>
</dbReference>
<dbReference type="Proteomes" id="UP000254869">
    <property type="component" value="Unassembled WGS sequence"/>
</dbReference>
<feature type="region of interest" description="Disordered" evidence="1">
    <location>
        <begin position="84"/>
        <end position="145"/>
    </location>
</feature>
<protein>
    <recommendedName>
        <fullName evidence="5">Secreted protein</fullName>
    </recommendedName>
</protein>
<keyword evidence="2" id="KW-0732">Signal</keyword>
<dbReference type="AlphaFoldDB" id="A0A370HTA5"/>
<evidence type="ECO:0008006" key="5">
    <source>
        <dbReference type="Google" id="ProtNLM"/>
    </source>
</evidence>
<accession>A0A370HTA5</accession>
<keyword evidence="4" id="KW-1185">Reference proteome</keyword>
<feature type="chain" id="PRO_5016588532" description="Secreted protein" evidence="2">
    <location>
        <begin position="29"/>
        <end position="145"/>
    </location>
</feature>
<feature type="signal peptide" evidence="2">
    <location>
        <begin position="1"/>
        <end position="28"/>
    </location>
</feature>
<evidence type="ECO:0000313" key="3">
    <source>
        <dbReference type="EMBL" id="RDI61738.1"/>
    </source>
</evidence>
<organism evidence="3 4">
    <name type="scientific">Nocardia pseudobrasiliensis</name>
    <dbReference type="NCBI Taxonomy" id="45979"/>
    <lineage>
        <taxon>Bacteria</taxon>
        <taxon>Bacillati</taxon>
        <taxon>Actinomycetota</taxon>
        <taxon>Actinomycetes</taxon>
        <taxon>Mycobacteriales</taxon>
        <taxon>Nocardiaceae</taxon>
        <taxon>Nocardia</taxon>
    </lineage>
</organism>
<comment type="caution">
    <text evidence="3">The sequence shown here is derived from an EMBL/GenBank/DDBJ whole genome shotgun (WGS) entry which is preliminary data.</text>
</comment>
<reference evidence="3 4" key="1">
    <citation type="submission" date="2018-07" db="EMBL/GenBank/DDBJ databases">
        <title>Genomic Encyclopedia of Type Strains, Phase IV (KMG-IV): sequencing the most valuable type-strain genomes for metagenomic binning, comparative biology and taxonomic classification.</title>
        <authorList>
            <person name="Goeker M."/>
        </authorList>
    </citation>
    <scope>NUCLEOTIDE SEQUENCE [LARGE SCALE GENOMIC DNA]</scope>
    <source>
        <strain evidence="3 4">DSM 44290</strain>
    </source>
</reference>
<sequence length="145" mass="15794">MGQRSMVGFGIASLLVAAAGVLAPQAAARELTPGVDCERITCRNDTADMYRLEIEVSCWNGVFTEIRYIAAHSTRYFDDLGCAPITEPGTTEQDPPTMRPDGTWDHPAPRHQPGRTIPQSPRRIDYRAAVVDNDPPRPRSGSAGS</sequence>